<dbReference type="InterPro" id="IPR023213">
    <property type="entry name" value="CAT-like_dom_sf"/>
</dbReference>
<sequence>MSGYFFFNYNLFSASMSASTVERPLGLLEKYQVSKQLTQCYGTVTATAILRHSPRKSPDDLKEFYFSRLHAPLNRLVEKHPQLSLVVAESDKPTAHFIRLDQFNLSNIVKIDAADQVAFWDRSKLAKVIANECDHEFNLDDHTIPLWHLRICVHDDRLDECSITFTAHHVIADGKSLAIFWKALFQEIDQEEQLLRNTQEEGHDIIKPKVKGVLGVPYEDRNAPMPTMMNMMGVVSQMVAKKVLPNALTKRWFPQCWAGDYPGITDKSKARHDTIVRAIELGGTVWKEVCTTCRKHGVTPHAAIMTAIILAFNEVYPEVGTVSTGTPVNCRSFCNPPVSEEEMGNFVGAYNYTWKLTSQSLTEFWDIAKTYHTQLKANKGEAAKDAGLLKFLSKYPEDYCRFWYDHWVSNPTMHRVGGIELSDLGRFIPFVKEETNNIWQLESLWFCQSAQIFTTALNINSISTKDSMYATIGWQNGALDESKADAFGPLVIQNLQKCYQ</sequence>
<gene>
    <name evidence="1" type="ORF">BDA99DRAFT_513587</name>
</gene>
<reference evidence="1" key="2">
    <citation type="submission" date="2023-02" db="EMBL/GenBank/DDBJ databases">
        <authorList>
            <consortium name="DOE Joint Genome Institute"/>
            <person name="Mondo S.J."/>
            <person name="Chang Y."/>
            <person name="Wang Y."/>
            <person name="Ahrendt S."/>
            <person name="Andreopoulos W."/>
            <person name="Barry K."/>
            <person name="Beard J."/>
            <person name="Benny G.L."/>
            <person name="Blankenship S."/>
            <person name="Bonito G."/>
            <person name="Cuomo C."/>
            <person name="Desiro A."/>
            <person name="Gervers K.A."/>
            <person name="Hundley H."/>
            <person name="Kuo A."/>
            <person name="LaButti K."/>
            <person name="Lang B.F."/>
            <person name="Lipzen A."/>
            <person name="O'Donnell K."/>
            <person name="Pangilinan J."/>
            <person name="Reynolds N."/>
            <person name="Sandor L."/>
            <person name="Smith M.W."/>
            <person name="Tsang A."/>
            <person name="Grigoriev I.V."/>
            <person name="Stajich J.E."/>
            <person name="Spatafora J.W."/>
        </authorList>
    </citation>
    <scope>NUCLEOTIDE SEQUENCE</scope>
    <source>
        <strain evidence="1">RSA 2281</strain>
    </source>
</reference>
<dbReference type="SUPFAM" id="SSF52777">
    <property type="entry name" value="CoA-dependent acyltransferases"/>
    <property type="match status" value="2"/>
</dbReference>
<dbReference type="EMBL" id="JAIXMP010000017">
    <property type="protein sequence ID" value="KAI9259575.1"/>
    <property type="molecule type" value="Genomic_DNA"/>
</dbReference>
<dbReference type="Pfam" id="PF07247">
    <property type="entry name" value="AATase"/>
    <property type="match status" value="1"/>
</dbReference>
<dbReference type="AlphaFoldDB" id="A0AAD5PEI8"/>
<organism evidence="1 2">
    <name type="scientific">Phascolomyces articulosus</name>
    <dbReference type="NCBI Taxonomy" id="60185"/>
    <lineage>
        <taxon>Eukaryota</taxon>
        <taxon>Fungi</taxon>
        <taxon>Fungi incertae sedis</taxon>
        <taxon>Mucoromycota</taxon>
        <taxon>Mucoromycotina</taxon>
        <taxon>Mucoromycetes</taxon>
        <taxon>Mucorales</taxon>
        <taxon>Lichtheimiaceae</taxon>
        <taxon>Phascolomyces</taxon>
    </lineage>
</organism>
<protein>
    <submittedName>
        <fullName evidence="1">Alcohol acetyltransferase</fullName>
    </submittedName>
</protein>
<dbReference type="PANTHER" id="PTHR28037:SF1">
    <property type="entry name" value="ALCOHOL O-ACETYLTRANSFERASE 1-RELATED"/>
    <property type="match status" value="1"/>
</dbReference>
<dbReference type="InterPro" id="IPR052058">
    <property type="entry name" value="Alcohol_O-acetyltransferase"/>
</dbReference>
<name>A0AAD5PEI8_9FUNG</name>
<evidence type="ECO:0000313" key="1">
    <source>
        <dbReference type="EMBL" id="KAI9259575.1"/>
    </source>
</evidence>
<reference evidence="1" key="1">
    <citation type="journal article" date="2022" name="IScience">
        <title>Evolution of zygomycete secretomes and the origins of terrestrial fungal ecologies.</title>
        <authorList>
            <person name="Chang Y."/>
            <person name="Wang Y."/>
            <person name="Mondo S."/>
            <person name="Ahrendt S."/>
            <person name="Andreopoulos W."/>
            <person name="Barry K."/>
            <person name="Beard J."/>
            <person name="Benny G.L."/>
            <person name="Blankenship S."/>
            <person name="Bonito G."/>
            <person name="Cuomo C."/>
            <person name="Desiro A."/>
            <person name="Gervers K.A."/>
            <person name="Hundley H."/>
            <person name="Kuo A."/>
            <person name="LaButti K."/>
            <person name="Lang B.F."/>
            <person name="Lipzen A."/>
            <person name="O'Donnell K."/>
            <person name="Pangilinan J."/>
            <person name="Reynolds N."/>
            <person name="Sandor L."/>
            <person name="Smith M.E."/>
            <person name="Tsang A."/>
            <person name="Grigoriev I.V."/>
            <person name="Stajich J.E."/>
            <person name="Spatafora J.W."/>
        </authorList>
    </citation>
    <scope>NUCLEOTIDE SEQUENCE</scope>
    <source>
        <strain evidence="1">RSA 2281</strain>
    </source>
</reference>
<dbReference type="Gene3D" id="3.30.559.10">
    <property type="entry name" value="Chloramphenicol acetyltransferase-like domain"/>
    <property type="match status" value="1"/>
</dbReference>
<accession>A0AAD5PEI8</accession>
<comment type="caution">
    <text evidence="1">The sequence shown here is derived from an EMBL/GenBank/DDBJ whole genome shotgun (WGS) entry which is preliminary data.</text>
</comment>
<keyword evidence="2" id="KW-1185">Reference proteome</keyword>
<dbReference type="Proteomes" id="UP001209540">
    <property type="component" value="Unassembled WGS sequence"/>
</dbReference>
<dbReference type="InterPro" id="IPR010828">
    <property type="entry name" value="Atf2/Sli1-like"/>
</dbReference>
<dbReference type="PANTHER" id="PTHR28037">
    <property type="entry name" value="ALCOHOL O-ACETYLTRANSFERASE 1-RELATED"/>
    <property type="match status" value="1"/>
</dbReference>
<proteinExistence type="predicted"/>
<evidence type="ECO:0000313" key="2">
    <source>
        <dbReference type="Proteomes" id="UP001209540"/>
    </source>
</evidence>